<name>A0A2T4DTH7_9BACT</name>
<dbReference type="PANTHER" id="PTHR46825">
    <property type="entry name" value="D-ALANYL-D-ALANINE-CARBOXYPEPTIDASE/ENDOPEPTIDASE AMPH"/>
    <property type="match status" value="1"/>
</dbReference>
<dbReference type="Proteomes" id="UP000240608">
    <property type="component" value="Unassembled WGS sequence"/>
</dbReference>
<dbReference type="GO" id="GO:0016787">
    <property type="term" value="F:hydrolase activity"/>
    <property type="evidence" value="ECO:0007669"/>
    <property type="project" value="UniProtKB-KW"/>
</dbReference>
<sequence length="377" mass="43209">MKIKHNLFLIILSLTFLSKKSYSQERDSNDIIVKTIEKHGKDFVSNKNISSVSIGVFNDGEIYTQHFGELEKGRANNPNNESIYEVGSVTKTMTGYLVAKAVKEGKINLEEDVRFYLKEDYPNLEYNDKPITIKHLLTHTSGLPMTLPVELNGVFENLDENVPTRYNEIEKSYDKQKFLMDLKKVSINVEPGTRYTYSNAGAELIGYVLEIVYEKSIDELLKDSFLDTYRMPNTAIELNQIQKDKLVKGYWMNNTTLSPNQLNPLWGSAGGVKMNLTDMLRYIELQLNNEDPIASESHKVLFEEGKTFKIAYFWRVWNDKYGTSYNHHGGTSGTQNWLLIFPDYRLGISIITNQSGPKTPKLLSKTVKKMLKDIINN</sequence>
<dbReference type="GO" id="GO:0016020">
    <property type="term" value="C:membrane"/>
    <property type="evidence" value="ECO:0007669"/>
    <property type="project" value="UniProtKB-SubCell"/>
</dbReference>
<evidence type="ECO:0000256" key="1">
    <source>
        <dbReference type="ARBA" id="ARBA00004370"/>
    </source>
</evidence>
<comment type="caution">
    <text evidence="4">The sequence shown here is derived from an EMBL/GenBank/DDBJ whole genome shotgun (WGS) entry which is preliminary data.</text>
</comment>
<dbReference type="PANTHER" id="PTHR46825:SF11">
    <property type="entry name" value="PENICILLIN-BINDING PROTEIN 4"/>
    <property type="match status" value="1"/>
</dbReference>
<accession>A0A2T4DTH7</accession>
<gene>
    <name evidence="4" type="ORF">C9994_04395</name>
</gene>
<dbReference type="InterPro" id="IPR050491">
    <property type="entry name" value="AmpC-like"/>
</dbReference>
<feature type="domain" description="Beta-lactamase-related" evidence="3">
    <location>
        <begin position="42"/>
        <end position="358"/>
    </location>
</feature>
<organism evidence="4 5">
    <name type="scientific">Marivirga lumbricoides</name>
    <dbReference type="NCBI Taxonomy" id="1046115"/>
    <lineage>
        <taxon>Bacteria</taxon>
        <taxon>Pseudomonadati</taxon>
        <taxon>Bacteroidota</taxon>
        <taxon>Cytophagia</taxon>
        <taxon>Cytophagales</taxon>
        <taxon>Marivirgaceae</taxon>
        <taxon>Marivirga</taxon>
    </lineage>
</organism>
<evidence type="ECO:0000259" key="3">
    <source>
        <dbReference type="Pfam" id="PF00144"/>
    </source>
</evidence>
<dbReference type="Pfam" id="PF00144">
    <property type="entry name" value="Beta-lactamase"/>
    <property type="match status" value="1"/>
</dbReference>
<comment type="subcellular location">
    <subcellularLocation>
        <location evidence="1">Membrane</location>
    </subcellularLocation>
</comment>
<evidence type="ECO:0000256" key="2">
    <source>
        <dbReference type="ARBA" id="ARBA00023136"/>
    </source>
</evidence>
<protein>
    <submittedName>
        <fullName evidence="4">Serine hydrolase</fullName>
    </submittedName>
</protein>
<dbReference type="AlphaFoldDB" id="A0A2T4DTH7"/>
<dbReference type="InterPro" id="IPR012338">
    <property type="entry name" value="Beta-lactam/transpept-like"/>
</dbReference>
<dbReference type="EMBL" id="PYVU01000024">
    <property type="protein sequence ID" value="PTB97112.1"/>
    <property type="molecule type" value="Genomic_DNA"/>
</dbReference>
<evidence type="ECO:0000313" key="5">
    <source>
        <dbReference type="Proteomes" id="UP000240608"/>
    </source>
</evidence>
<keyword evidence="4" id="KW-0378">Hydrolase</keyword>
<dbReference type="InterPro" id="IPR001466">
    <property type="entry name" value="Beta-lactam-related"/>
</dbReference>
<reference evidence="4 5" key="1">
    <citation type="submission" date="2018-03" db="EMBL/GenBank/DDBJ databases">
        <title>Cross-interface Injection: A General Nanoliter Liquid Handling Method Applied to Single Cells Genome Amplification Automated Nanoliter Liquid Handling Applied to Single Cell Multiple Displacement Amplification.</title>
        <authorList>
            <person name="Yun J."/>
            <person name="Xu P."/>
            <person name="Xu J."/>
            <person name="Dai X."/>
            <person name="Wang Y."/>
            <person name="Zheng X."/>
            <person name="Cao C."/>
            <person name="Yi Q."/>
            <person name="Zhu Y."/>
            <person name="Wang L."/>
            <person name="Dong Z."/>
            <person name="Huang Y."/>
            <person name="Huang L."/>
            <person name="Du W."/>
        </authorList>
    </citation>
    <scope>NUCLEOTIDE SEQUENCE [LARGE SCALE GENOMIC DNA]</scope>
    <source>
        <strain evidence="4 5">Z-D1-2</strain>
    </source>
</reference>
<dbReference type="SUPFAM" id="SSF56601">
    <property type="entry name" value="beta-lactamase/transpeptidase-like"/>
    <property type="match status" value="1"/>
</dbReference>
<proteinExistence type="predicted"/>
<evidence type="ECO:0000313" key="4">
    <source>
        <dbReference type="EMBL" id="PTB97112.1"/>
    </source>
</evidence>
<dbReference type="Gene3D" id="3.40.710.10">
    <property type="entry name" value="DD-peptidase/beta-lactamase superfamily"/>
    <property type="match status" value="1"/>
</dbReference>
<keyword evidence="2" id="KW-0472">Membrane</keyword>